<evidence type="ECO:0000256" key="1">
    <source>
        <dbReference type="SAM" id="MobiDB-lite"/>
    </source>
</evidence>
<evidence type="ECO:0000259" key="3">
    <source>
        <dbReference type="Pfam" id="PF13406"/>
    </source>
</evidence>
<feature type="region of interest" description="Disordered" evidence="1">
    <location>
        <begin position="262"/>
        <end position="355"/>
    </location>
</feature>
<dbReference type="Gene3D" id="1.10.530.10">
    <property type="match status" value="1"/>
</dbReference>
<gene>
    <name evidence="4" type="ORF">H340_27205</name>
</gene>
<feature type="domain" description="Transglycosylase SLT" evidence="3">
    <location>
        <begin position="177"/>
        <end position="228"/>
    </location>
</feature>
<protein>
    <submittedName>
        <fullName evidence="4">Lytic transglycosylase</fullName>
    </submittedName>
</protein>
<dbReference type="GO" id="GO:0008933">
    <property type="term" value="F:peptidoglycan lytic transglycosylase activity"/>
    <property type="evidence" value="ECO:0007669"/>
    <property type="project" value="TreeGrafter"/>
</dbReference>
<sequence length="605" mass="62190">MKILRTRAASVSRQGLCTALLVASLTTAAVGASPPHNAADAGDPAPGPGNPQRLPHGSPNLALPDLVPPPGTPGAPGPGTPDGGPDKATGIPATALAAYKNAEKIAKEQWPDCHVPWELIAGIGKVESDHGGMGGGLRTDGSSAKPIIGPPLTGEKFALVRDTDGGRYDGDRQFDHAVGPMQFIPSTWQAYAADGRGTGQKDPNNIFDAAAGTARYLCAGGLDLSKPADVEKAVLRYNSSRDYLNTVLAWMRTYQNGGGGAVSDVPVGSPPGGTTLPTIPAVPTVPTVPTTPSRPTPGNTTPSTPKPNPKPKPDQNKPGDKDKPGGDKGKPGDHKPTASRLERRSDKELTAEAGQKFGPLTVRALTADGKPVTGTRVQFEVMGDDGPSFPDGPIITAATGKDGLVTVKGLTAGNTPGTYTVRATIGDRSSTHVDFTAVVTKPKPPQADKIVRIGNTPLSANAGDPFDPITIEADADGEPLANVKFTATVLEGDKVAKTGPYFKDGDKRPRTWTFTTGDDGRVDLKTLVADGRKGTFTLLLTTENDVRLSLKLIVTPKPGEPSGSGTPSDKSTGKGDKGAKGVPKKAPATPSAGSSPSPKATRTKG</sequence>
<feature type="compositionally biased region" description="Low complexity" evidence="1">
    <location>
        <begin position="274"/>
        <end position="303"/>
    </location>
</feature>
<evidence type="ECO:0000313" key="4">
    <source>
        <dbReference type="EMBL" id="EME97285.1"/>
    </source>
</evidence>
<feature type="compositionally biased region" description="Pro residues" evidence="1">
    <location>
        <begin position="66"/>
        <end position="79"/>
    </location>
</feature>
<dbReference type="Gene3D" id="2.60.40.10">
    <property type="entry name" value="Immunoglobulins"/>
    <property type="match status" value="1"/>
</dbReference>
<dbReference type="InterPro" id="IPR013783">
    <property type="entry name" value="Ig-like_fold"/>
</dbReference>
<feature type="compositionally biased region" description="Low complexity" evidence="1">
    <location>
        <begin position="34"/>
        <end position="44"/>
    </location>
</feature>
<comment type="caution">
    <text evidence="4">The sequence shown here is derived from an EMBL/GenBank/DDBJ whole genome shotgun (WGS) entry which is preliminary data.</text>
</comment>
<feature type="compositionally biased region" description="Basic and acidic residues" evidence="1">
    <location>
        <begin position="311"/>
        <end position="350"/>
    </location>
</feature>
<dbReference type="Pfam" id="PF13406">
    <property type="entry name" value="SLT_2"/>
    <property type="match status" value="1"/>
</dbReference>
<dbReference type="RefSeq" id="WP_004952595.1">
    <property type="nucleotide sequence ID" value="NZ_AORZ01000130.1"/>
</dbReference>
<dbReference type="SUPFAM" id="SSF53955">
    <property type="entry name" value="Lysozyme-like"/>
    <property type="match status" value="1"/>
</dbReference>
<keyword evidence="2" id="KW-0732">Signal</keyword>
<dbReference type="InterPro" id="IPR043426">
    <property type="entry name" value="MltB-like"/>
</dbReference>
<dbReference type="CDD" id="cd13399">
    <property type="entry name" value="Slt35-like"/>
    <property type="match status" value="1"/>
</dbReference>
<name>M3BZW0_STRM1</name>
<dbReference type="InterPro" id="IPR031304">
    <property type="entry name" value="SLT_2"/>
</dbReference>
<accession>M3BZW0</accession>
<feature type="chain" id="PRO_5043612892" evidence="2">
    <location>
        <begin position="39"/>
        <end position="605"/>
    </location>
</feature>
<organism evidence="4 5">
    <name type="scientific">Streptomyces mobaraensis (strain ATCC 29032 / DSM 40847 / JCM 4168 / NBRC 13819 / NCIMB 11159 / IPCR 16-22)</name>
    <dbReference type="NCBI Taxonomy" id="1223523"/>
    <lineage>
        <taxon>Bacteria</taxon>
        <taxon>Bacillati</taxon>
        <taxon>Actinomycetota</taxon>
        <taxon>Actinomycetes</taxon>
        <taxon>Kitasatosporales</taxon>
        <taxon>Streptomycetaceae</taxon>
        <taxon>Streptomyces</taxon>
    </lineage>
</organism>
<dbReference type="InterPro" id="IPR023346">
    <property type="entry name" value="Lysozyme-like_dom_sf"/>
</dbReference>
<evidence type="ECO:0000313" key="5">
    <source>
        <dbReference type="Proteomes" id="UP000011740"/>
    </source>
</evidence>
<dbReference type="Proteomes" id="UP000011740">
    <property type="component" value="Unassembled WGS sequence"/>
</dbReference>
<proteinExistence type="predicted"/>
<feature type="signal peptide" evidence="2">
    <location>
        <begin position="1"/>
        <end position="38"/>
    </location>
</feature>
<dbReference type="PATRIC" id="fig|1223523.3.peg.5528"/>
<dbReference type="PANTHER" id="PTHR30163:SF8">
    <property type="entry name" value="LYTIC MUREIN TRANSGLYCOSYLASE"/>
    <property type="match status" value="1"/>
</dbReference>
<feature type="region of interest" description="Disordered" evidence="1">
    <location>
        <begin position="553"/>
        <end position="605"/>
    </location>
</feature>
<dbReference type="GO" id="GO:0009253">
    <property type="term" value="P:peptidoglycan catabolic process"/>
    <property type="evidence" value="ECO:0007669"/>
    <property type="project" value="TreeGrafter"/>
</dbReference>
<dbReference type="SUPFAM" id="SSF49373">
    <property type="entry name" value="Invasin/intimin cell-adhesion fragments"/>
    <property type="match status" value="1"/>
</dbReference>
<dbReference type="eggNOG" id="COG2951">
    <property type="taxonomic scope" value="Bacteria"/>
</dbReference>
<feature type="region of interest" description="Disordered" evidence="1">
    <location>
        <begin position="34"/>
        <end position="90"/>
    </location>
</feature>
<evidence type="ECO:0000256" key="2">
    <source>
        <dbReference type="SAM" id="SignalP"/>
    </source>
</evidence>
<dbReference type="InterPro" id="IPR008964">
    <property type="entry name" value="Invasin/intimin_cell_adhesion"/>
</dbReference>
<feature type="compositionally biased region" description="Low complexity" evidence="1">
    <location>
        <begin position="580"/>
        <end position="605"/>
    </location>
</feature>
<reference evidence="4 5" key="1">
    <citation type="journal article" date="2013" name="Genome Announc.">
        <title>Whole-Genome Shotgun Assembly and Analysis of the Genome of Streptomyces mobaraensis DSM 40847, a Strain for Industrial Production of Microbial Transglutaminase.</title>
        <authorList>
            <person name="Yang H."/>
            <person name="He T."/>
            <person name="Wu W."/>
            <person name="Zhu W."/>
            <person name="Lu B."/>
            <person name="Sun W."/>
        </authorList>
    </citation>
    <scope>NUCLEOTIDE SEQUENCE [LARGE SCALE GENOMIC DNA]</scope>
    <source>
        <strain evidence="4 5">DSM 40847</strain>
    </source>
</reference>
<dbReference type="GO" id="GO:0005975">
    <property type="term" value="P:carbohydrate metabolic process"/>
    <property type="evidence" value="ECO:0007669"/>
    <property type="project" value="UniProtKB-ARBA"/>
</dbReference>
<dbReference type="AlphaFoldDB" id="M3BZW0"/>
<dbReference type="PANTHER" id="PTHR30163">
    <property type="entry name" value="MEMBRANE-BOUND LYTIC MUREIN TRANSGLYCOSYLASE B"/>
    <property type="match status" value="1"/>
</dbReference>
<dbReference type="STRING" id="1223523.H340_27205"/>
<dbReference type="EMBL" id="AORZ01000130">
    <property type="protein sequence ID" value="EME97285.1"/>
    <property type="molecule type" value="Genomic_DNA"/>
</dbReference>